<dbReference type="EMBL" id="WISP01000180">
    <property type="protein sequence ID" value="MQW07353.1"/>
    <property type="molecule type" value="Genomic_DNA"/>
</dbReference>
<dbReference type="InterPro" id="IPR036597">
    <property type="entry name" value="Fido-like_dom_sf"/>
</dbReference>
<evidence type="ECO:0000256" key="2">
    <source>
        <dbReference type="PIRSR" id="PIRSR640198-2"/>
    </source>
</evidence>
<dbReference type="AlphaFoldDB" id="A0A6A7ZWS4"/>
<dbReference type="InterPro" id="IPR003812">
    <property type="entry name" value="Fido"/>
</dbReference>
<keyword evidence="2" id="KW-0067">ATP-binding</keyword>
<accession>A0A6A7ZWS4</accession>
<dbReference type="PANTHER" id="PTHR13504:SF38">
    <property type="entry name" value="FIDO DOMAIN-CONTAINING PROTEIN"/>
    <property type="match status" value="1"/>
</dbReference>
<comment type="caution">
    <text evidence="4">The sequence shown here is derived from an EMBL/GenBank/DDBJ whole genome shotgun (WGS) entry which is preliminary data.</text>
</comment>
<dbReference type="PANTHER" id="PTHR13504">
    <property type="entry name" value="FIDO DOMAIN-CONTAINING PROTEIN DDB_G0283145"/>
    <property type="match status" value="1"/>
</dbReference>
<organism evidence="4">
    <name type="scientific">Rhizobium meliloti</name>
    <name type="common">Ensifer meliloti</name>
    <name type="synonym">Sinorhizobium meliloti</name>
    <dbReference type="NCBI Taxonomy" id="382"/>
    <lineage>
        <taxon>Bacteria</taxon>
        <taxon>Pseudomonadati</taxon>
        <taxon>Pseudomonadota</taxon>
        <taxon>Alphaproteobacteria</taxon>
        <taxon>Hyphomicrobiales</taxon>
        <taxon>Rhizobiaceae</taxon>
        <taxon>Sinorhizobium/Ensifer group</taxon>
        <taxon>Sinorhizobium</taxon>
    </lineage>
</organism>
<dbReference type="Gene3D" id="1.10.3290.10">
    <property type="entry name" value="Fido-like domain"/>
    <property type="match status" value="1"/>
</dbReference>
<dbReference type="PROSITE" id="PS51459">
    <property type="entry name" value="FIDO"/>
    <property type="match status" value="1"/>
</dbReference>
<evidence type="ECO:0000313" key="4">
    <source>
        <dbReference type="EMBL" id="MQW07353.1"/>
    </source>
</evidence>
<reference evidence="4" key="1">
    <citation type="journal article" date="2013" name="Genome Biol.">
        <title>Comparative genomics of the core and accessory genomes of 48 Sinorhizobium strains comprising five genospecies.</title>
        <authorList>
            <person name="Sugawara M."/>
            <person name="Epstein B."/>
            <person name="Badgley B.D."/>
            <person name="Unno T."/>
            <person name="Xu L."/>
            <person name="Reese J."/>
            <person name="Gyaneshwar P."/>
            <person name="Denny R."/>
            <person name="Mudge J."/>
            <person name="Bharti A.K."/>
            <person name="Farmer A.D."/>
            <person name="May G.D."/>
            <person name="Woodward J.E."/>
            <person name="Medigue C."/>
            <person name="Vallenet D."/>
            <person name="Lajus A."/>
            <person name="Rouy Z."/>
            <person name="Martinez-Vaz B."/>
            <person name="Tiffin P."/>
            <person name="Young N.D."/>
            <person name="Sadowsky M.J."/>
        </authorList>
    </citation>
    <scope>NUCLEOTIDE SEQUENCE</scope>
    <source>
        <strain evidence="4">M30</strain>
    </source>
</reference>
<protein>
    <recommendedName>
        <fullName evidence="3">Fido domain-containing protein</fullName>
    </recommendedName>
</protein>
<feature type="binding site" evidence="2">
    <location>
        <begin position="105"/>
        <end position="112"/>
    </location>
    <ligand>
        <name>ATP</name>
        <dbReference type="ChEBI" id="CHEBI:30616"/>
    </ligand>
</feature>
<feature type="domain" description="Fido" evidence="3">
    <location>
        <begin position="32"/>
        <end position="161"/>
    </location>
</feature>
<feature type="active site" evidence="1">
    <location>
        <position position="101"/>
    </location>
</feature>
<gene>
    <name evidence="4" type="ORF">GHK45_27495</name>
</gene>
<sequence>MLDFVVNEVAKLVPGLPIETIQVGTIYVSELSDQNCLLTLKGQLIDWIGGTRPGNATFVPPDAKRVVTCLGHWASFIHEETPSIPPLLKAGLIHIQFETIHPFLDGNGRLGRLLITLSLCATGVLRQPLLYRTAAADLGSKPLLRHADPIILARAAASITGAELR</sequence>
<dbReference type="Pfam" id="PF02661">
    <property type="entry name" value="Fic"/>
    <property type="match status" value="1"/>
</dbReference>
<evidence type="ECO:0000259" key="3">
    <source>
        <dbReference type="PROSITE" id="PS51459"/>
    </source>
</evidence>
<dbReference type="InterPro" id="IPR040198">
    <property type="entry name" value="Fido_containing"/>
</dbReference>
<keyword evidence="2" id="KW-0547">Nucleotide-binding</keyword>
<name>A0A6A7ZWS4_RHIML</name>
<dbReference type="SUPFAM" id="SSF140931">
    <property type="entry name" value="Fic-like"/>
    <property type="match status" value="1"/>
</dbReference>
<proteinExistence type="predicted"/>
<dbReference type="GO" id="GO:0005524">
    <property type="term" value="F:ATP binding"/>
    <property type="evidence" value="ECO:0007669"/>
    <property type="project" value="UniProtKB-KW"/>
</dbReference>
<evidence type="ECO:0000256" key="1">
    <source>
        <dbReference type="PIRSR" id="PIRSR640198-1"/>
    </source>
</evidence>